<feature type="region of interest" description="Disordered" evidence="1">
    <location>
        <begin position="1"/>
        <end position="114"/>
    </location>
</feature>
<dbReference type="EMBL" id="ML769402">
    <property type="protein sequence ID" value="KAE9406434.1"/>
    <property type="molecule type" value="Genomic_DNA"/>
</dbReference>
<proteinExistence type="predicted"/>
<name>A0A6A4ICC4_9AGAR</name>
<dbReference type="OrthoDB" id="3056853at2759"/>
<reference evidence="2" key="1">
    <citation type="journal article" date="2019" name="Environ. Microbiol.">
        <title>Fungal ecological strategies reflected in gene transcription - a case study of two litter decomposers.</title>
        <authorList>
            <person name="Barbi F."/>
            <person name="Kohler A."/>
            <person name="Barry K."/>
            <person name="Baskaran P."/>
            <person name="Daum C."/>
            <person name="Fauchery L."/>
            <person name="Ihrmark K."/>
            <person name="Kuo A."/>
            <person name="LaButti K."/>
            <person name="Lipzen A."/>
            <person name="Morin E."/>
            <person name="Grigoriev I.V."/>
            <person name="Henrissat B."/>
            <person name="Lindahl B."/>
            <person name="Martin F."/>
        </authorList>
    </citation>
    <scope>NUCLEOTIDE SEQUENCE</scope>
    <source>
        <strain evidence="2">JB14</strain>
    </source>
</reference>
<keyword evidence="3" id="KW-1185">Reference proteome</keyword>
<sequence length="130" mass="14235">MDLDADLYGDLYDTDIAQADESESPTQAAKPELAVSSAESVEEPEKTPAIETSSIPTYSSSYQTPVATGPPVQQIPTYEDPATANYSYRDTSSLQQSGYEQNYSSPEHRSVRPSEMKDDGLVFCLVPCFH</sequence>
<dbReference type="Proteomes" id="UP000799118">
    <property type="component" value="Unassembled WGS sequence"/>
</dbReference>
<accession>A0A6A4ICC4</accession>
<evidence type="ECO:0000313" key="3">
    <source>
        <dbReference type="Proteomes" id="UP000799118"/>
    </source>
</evidence>
<feature type="compositionally biased region" description="Polar residues" evidence="1">
    <location>
        <begin position="84"/>
        <end position="105"/>
    </location>
</feature>
<feature type="compositionally biased region" description="Polar residues" evidence="1">
    <location>
        <begin position="50"/>
        <end position="66"/>
    </location>
</feature>
<protein>
    <submittedName>
        <fullName evidence="2">Uncharacterized protein</fullName>
    </submittedName>
</protein>
<evidence type="ECO:0000313" key="2">
    <source>
        <dbReference type="EMBL" id="KAE9406434.1"/>
    </source>
</evidence>
<organism evidence="2 3">
    <name type="scientific">Gymnopus androsaceus JB14</name>
    <dbReference type="NCBI Taxonomy" id="1447944"/>
    <lineage>
        <taxon>Eukaryota</taxon>
        <taxon>Fungi</taxon>
        <taxon>Dikarya</taxon>
        <taxon>Basidiomycota</taxon>
        <taxon>Agaricomycotina</taxon>
        <taxon>Agaricomycetes</taxon>
        <taxon>Agaricomycetidae</taxon>
        <taxon>Agaricales</taxon>
        <taxon>Marasmiineae</taxon>
        <taxon>Omphalotaceae</taxon>
        <taxon>Gymnopus</taxon>
    </lineage>
</organism>
<evidence type="ECO:0000256" key="1">
    <source>
        <dbReference type="SAM" id="MobiDB-lite"/>
    </source>
</evidence>
<gene>
    <name evidence="2" type="ORF">BT96DRAFT_253073</name>
</gene>
<dbReference type="AlphaFoldDB" id="A0A6A4ICC4"/>